<protein>
    <submittedName>
        <fullName evidence="2">Uncharacterized protein</fullName>
    </submittedName>
</protein>
<organism evidence="1 2">
    <name type="scientific">Plectus sambesii</name>
    <dbReference type="NCBI Taxonomy" id="2011161"/>
    <lineage>
        <taxon>Eukaryota</taxon>
        <taxon>Metazoa</taxon>
        <taxon>Ecdysozoa</taxon>
        <taxon>Nematoda</taxon>
        <taxon>Chromadorea</taxon>
        <taxon>Plectida</taxon>
        <taxon>Plectina</taxon>
        <taxon>Plectoidea</taxon>
        <taxon>Plectidae</taxon>
        <taxon>Plectus</taxon>
    </lineage>
</organism>
<dbReference type="AlphaFoldDB" id="A0A914VVI6"/>
<reference evidence="2" key="1">
    <citation type="submission" date="2022-11" db="UniProtKB">
        <authorList>
            <consortium name="WormBaseParasite"/>
        </authorList>
    </citation>
    <scope>IDENTIFICATION</scope>
</reference>
<keyword evidence="1" id="KW-1185">Reference proteome</keyword>
<dbReference type="WBParaSite" id="PSAMB.scaffold2594size22354.g18492.t1">
    <property type="protein sequence ID" value="PSAMB.scaffold2594size22354.g18492.t1"/>
    <property type="gene ID" value="PSAMB.scaffold2594size22354.g18492"/>
</dbReference>
<name>A0A914VVI6_9BILA</name>
<sequence length="204" mass="25184">MSDYRLRRANSVSSVYVPRRERPVTFLTRVRSVPSLSVEKYTPPATTTYFPYRRYRDYDLYDDYWLDRHYFYSPLTWPNGYAGRRYYYTDGVSNPYLWYFPSTYSGYTGSWYDYGNPGYYRRFADYLYDRPYRSFVHDSESRSVARGVNLYRHGAITSTALDKYWLSPSYWDRRFRDYRDAYVWDKDYHIPSYYARRVRQYYSY</sequence>
<dbReference type="Proteomes" id="UP000887566">
    <property type="component" value="Unplaced"/>
</dbReference>
<evidence type="ECO:0000313" key="1">
    <source>
        <dbReference type="Proteomes" id="UP000887566"/>
    </source>
</evidence>
<proteinExistence type="predicted"/>
<accession>A0A914VVI6</accession>
<evidence type="ECO:0000313" key="2">
    <source>
        <dbReference type="WBParaSite" id="PSAMB.scaffold2594size22354.g18492.t1"/>
    </source>
</evidence>